<organism evidence="3 4">
    <name type="scientific">Gigaspora margarita</name>
    <dbReference type="NCBI Taxonomy" id="4874"/>
    <lineage>
        <taxon>Eukaryota</taxon>
        <taxon>Fungi</taxon>
        <taxon>Fungi incertae sedis</taxon>
        <taxon>Mucoromycota</taxon>
        <taxon>Glomeromycotina</taxon>
        <taxon>Glomeromycetes</taxon>
        <taxon>Diversisporales</taxon>
        <taxon>Gigasporaceae</taxon>
        <taxon>Gigaspora</taxon>
    </lineage>
</organism>
<evidence type="ECO:0000259" key="2">
    <source>
        <dbReference type="PROSITE" id="PS50966"/>
    </source>
</evidence>
<dbReference type="EMBL" id="CAJVQB010126001">
    <property type="protein sequence ID" value="CAG8853559.1"/>
    <property type="molecule type" value="Genomic_DNA"/>
</dbReference>
<gene>
    <name evidence="3" type="ORF">GMARGA_LOCUS42380</name>
</gene>
<keyword evidence="4" id="KW-1185">Reference proteome</keyword>
<evidence type="ECO:0000256" key="1">
    <source>
        <dbReference type="PROSITE-ProRule" id="PRU00325"/>
    </source>
</evidence>
<keyword evidence="1" id="KW-0479">Metal-binding</keyword>
<name>A0ABN7XHZ3_GIGMA</name>
<dbReference type="InterPro" id="IPR007527">
    <property type="entry name" value="Znf_SWIM"/>
</dbReference>
<comment type="caution">
    <text evidence="3">The sequence shown here is derived from an EMBL/GenBank/DDBJ whole genome shotgun (WGS) entry which is preliminary data.</text>
</comment>
<feature type="non-terminal residue" evidence="3">
    <location>
        <position position="126"/>
    </location>
</feature>
<sequence length="126" mass="15287">FNRPRLDVLCYVIINKMLPKLLHRYNLLVTGRIQPSWRKDFKHEWKQLLFRKINDSNKYLTAHDRWICSCQSFLKSRFSLCKHLVVPLGDMENSFFNTVQRNNKYPFIFEAHQSVWTIELKTLLEK</sequence>
<dbReference type="PROSITE" id="PS50966">
    <property type="entry name" value="ZF_SWIM"/>
    <property type="match status" value="1"/>
</dbReference>
<reference evidence="3 4" key="1">
    <citation type="submission" date="2021-06" db="EMBL/GenBank/DDBJ databases">
        <authorList>
            <person name="Kallberg Y."/>
            <person name="Tangrot J."/>
            <person name="Rosling A."/>
        </authorList>
    </citation>
    <scope>NUCLEOTIDE SEQUENCE [LARGE SCALE GENOMIC DNA]</scope>
    <source>
        <strain evidence="3 4">120-4 pot B 10/14</strain>
    </source>
</reference>
<feature type="non-terminal residue" evidence="3">
    <location>
        <position position="1"/>
    </location>
</feature>
<evidence type="ECO:0000313" key="3">
    <source>
        <dbReference type="EMBL" id="CAG8853559.1"/>
    </source>
</evidence>
<feature type="domain" description="SWIM-type" evidence="2">
    <location>
        <begin position="59"/>
        <end position="92"/>
    </location>
</feature>
<keyword evidence="1" id="KW-0862">Zinc</keyword>
<accession>A0ABN7XHZ3</accession>
<protein>
    <submittedName>
        <fullName evidence="3">23818_t:CDS:1</fullName>
    </submittedName>
</protein>
<dbReference type="Proteomes" id="UP000789901">
    <property type="component" value="Unassembled WGS sequence"/>
</dbReference>
<proteinExistence type="predicted"/>
<keyword evidence="1" id="KW-0863">Zinc-finger</keyword>
<evidence type="ECO:0000313" key="4">
    <source>
        <dbReference type="Proteomes" id="UP000789901"/>
    </source>
</evidence>